<keyword evidence="9" id="KW-1185">Reference proteome</keyword>
<evidence type="ECO:0000256" key="4">
    <source>
        <dbReference type="ARBA" id="ARBA00023163"/>
    </source>
</evidence>
<dbReference type="InterPro" id="IPR050109">
    <property type="entry name" value="HTH-type_TetR-like_transc_reg"/>
</dbReference>
<keyword evidence="4" id="KW-0804">Transcription</keyword>
<protein>
    <submittedName>
        <fullName evidence="8">TetR family transcriptional regulator C-terminal domain-containing protein</fullName>
    </submittedName>
</protein>
<evidence type="ECO:0000256" key="1">
    <source>
        <dbReference type="ARBA" id="ARBA00022491"/>
    </source>
</evidence>
<evidence type="ECO:0000259" key="7">
    <source>
        <dbReference type="PROSITE" id="PS50977"/>
    </source>
</evidence>
<comment type="caution">
    <text evidence="8">The sequence shown here is derived from an EMBL/GenBank/DDBJ whole genome shotgun (WGS) entry which is preliminary data.</text>
</comment>
<feature type="domain" description="HTH tetR-type" evidence="7">
    <location>
        <begin position="8"/>
        <end position="68"/>
    </location>
</feature>
<dbReference type="RefSeq" id="WP_344934978.1">
    <property type="nucleotide sequence ID" value="NZ_BAAAZR010000001.1"/>
</dbReference>
<dbReference type="InterPro" id="IPR036271">
    <property type="entry name" value="Tet_transcr_reg_TetR-rel_C_sf"/>
</dbReference>
<dbReference type="PANTHER" id="PTHR30055:SF226">
    <property type="entry name" value="HTH-TYPE TRANSCRIPTIONAL REGULATOR PKSA"/>
    <property type="match status" value="1"/>
</dbReference>
<evidence type="ECO:0000256" key="5">
    <source>
        <dbReference type="PROSITE-ProRule" id="PRU00335"/>
    </source>
</evidence>
<dbReference type="SUPFAM" id="SSF48498">
    <property type="entry name" value="Tetracyclin repressor-like, C-terminal domain"/>
    <property type="match status" value="1"/>
</dbReference>
<dbReference type="PANTHER" id="PTHR30055">
    <property type="entry name" value="HTH-TYPE TRANSCRIPTIONAL REGULATOR RUTR"/>
    <property type="match status" value="1"/>
</dbReference>
<reference evidence="9" key="1">
    <citation type="journal article" date="2019" name="Int. J. Syst. Evol. Microbiol.">
        <title>The Global Catalogue of Microorganisms (GCM) 10K type strain sequencing project: providing services to taxonomists for standard genome sequencing and annotation.</title>
        <authorList>
            <consortium name="The Broad Institute Genomics Platform"/>
            <consortium name="The Broad Institute Genome Sequencing Center for Infectious Disease"/>
            <person name="Wu L."/>
            <person name="Ma J."/>
        </authorList>
    </citation>
    <scope>NUCLEOTIDE SEQUENCE [LARGE SCALE GENOMIC DNA]</scope>
    <source>
        <strain evidence="9">JCM 16908</strain>
    </source>
</reference>
<evidence type="ECO:0000256" key="3">
    <source>
        <dbReference type="ARBA" id="ARBA00023125"/>
    </source>
</evidence>
<dbReference type="PROSITE" id="PS50977">
    <property type="entry name" value="HTH_TETR_2"/>
    <property type="match status" value="1"/>
</dbReference>
<evidence type="ECO:0000256" key="6">
    <source>
        <dbReference type="SAM" id="MobiDB-lite"/>
    </source>
</evidence>
<dbReference type="InterPro" id="IPR039538">
    <property type="entry name" value="BetI_C"/>
</dbReference>
<keyword evidence="2" id="KW-0805">Transcription regulation</keyword>
<dbReference type="SUPFAM" id="SSF46689">
    <property type="entry name" value="Homeodomain-like"/>
    <property type="match status" value="1"/>
</dbReference>
<feature type="DNA-binding region" description="H-T-H motif" evidence="5">
    <location>
        <begin position="31"/>
        <end position="50"/>
    </location>
</feature>
<organism evidence="8 9">
    <name type="scientific">Sphaerisporangium flaviroseum</name>
    <dbReference type="NCBI Taxonomy" id="509199"/>
    <lineage>
        <taxon>Bacteria</taxon>
        <taxon>Bacillati</taxon>
        <taxon>Actinomycetota</taxon>
        <taxon>Actinomycetes</taxon>
        <taxon>Streptosporangiales</taxon>
        <taxon>Streptosporangiaceae</taxon>
        <taxon>Sphaerisporangium</taxon>
    </lineage>
</organism>
<name>A0ABP7HJV6_9ACTN</name>
<dbReference type="Proteomes" id="UP001500888">
    <property type="component" value="Unassembled WGS sequence"/>
</dbReference>
<evidence type="ECO:0000313" key="9">
    <source>
        <dbReference type="Proteomes" id="UP001500888"/>
    </source>
</evidence>
<keyword evidence="3 5" id="KW-0238">DNA-binding</keyword>
<proteinExistence type="predicted"/>
<dbReference type="EMBL" id="BAAAZR010000001">
    <property type="protein sequence ID" value="GAA3793745.1"/>
    <property type="molecule type" value="Genomic_DNA"/>
</dbReference>
<evidence type="ECO:0000313" key="8">
    <source>
        <dbReference type="EMBL" id="GAA3793745.1"/>
    </source>
</evidence>
<gene>
    <name evidence="8" type="ORF">GCM10022226_11300</name>
</gene>
<evidence type="ECO:0000256" key="2">
    <source>
        <dbReference type="ARBA" id="ARBA00023015"/>
    </source>
</evidence>
<keyword evidence="1" id="KW-0678">Repressor</keyword>
<sequence>MPKIVDPQERRRAVVEAVFRVVERDGLEQASLRNVADEAGLAIGSVRHYFAGHADLMVFAMRAMIERVTARLTEHAERLLTADAPLRPPHERQETVVRMLAEVLPLDEERRREAVVWLAFVSAARTHPPLRSHADEIYDGLLTLVTRVLEGIRNAGRLPADADVALESRRLCALLDGLSLEAVLHPGRLDAETMLAVLRRHLTALAAGDHGGPAHRGNAPVAHDRGPLPHRLR</sequence>
<dbReference type="InterPro" id="IPR001647">
    <property type="entry name" value="HTH_TetR"/>
</dbReference>
<dbReference type="InterPro" id="IPR009057">
    <property type="entry name" value="Homeodomain-like_sf"/>
</dbReference>
<feature type="region of interest" description="Disordered" evidence="6">
    <location>
        <begin position="208"/>
        <end position="233"/>
    </location>
</feature>
<dbReference type="Gene3D" id="1.10.357.10">
    <property type="entry name" value="Tetracycline Repressor, domain 2"/>
    <property type="match status" value="1"/>
</dbReference>
<accession>A0ABP7HJV6</accession>
<dbReference type="Pfam" id="PF13977">
    <property type="entry name" value="TetR_C_6"/>
    <property type="match status" value="1"/>
</dbReference>